<dbReference type="EMBL" id="JAUTDP010000004">
    <property type="protein sequence ID" value="KAK3399576.1"/>
    <property type="molecule type" value="Genomic_DNA"/>
</dbReference>
<organism evidence="2 3">
    <name type="scientific">Sordaria brevicollis</name>
    <dbReference type="NCBI Taxonomy" id="83679"/>
    <lineage>
        <taxon>Eukaryota</taxon>
        <taxon>Fungi</taxon>
        <taxon>Dikarya</taxon>
        <taxon>Ascomycota</taxon>
        <taxon>Pezizomycotina</taxon>
        <taxon>Sordariomycetes</taxon>
        <taxon>Sordariomycetidae</taxon>
        <taxon>Sordariales</taxon>
        <taxon>Sordariaceae</taxon>
        <taxon>Sordaria</taxon>
    </lineage>
</organism>
<keyword evidence="3" id="KW-1185">Reference proteome</keyword>
<evidence type="ECO:0000313" key="2">
    <source>
        <dbReference type="EMBL" id="KAK3399576.1"/>
    </source>
</evidence>
<feature type="non-terminal residue" evidence="2">
    <location>
        <position position="178"/>
    </location>
</feature>
<accession>A0AAE0UCW6</accession>
<comment type="caution">
    <text evidence="2">The sequence shown here is derived from an EMBL/GenBank/DDBJ whole genome shotgun (WGS) entry which is preliminary data.</text>
</comment>
<evidence type="ECO:0000313" key="3">
    <source>
        <dbReference type="Proteomes" id="UP001281003"/>
    </source>
</evidence>
<proteinExistence type="predicted"/>
<reference evidence="2" key="1">
    <citation type="journal article" date="2023" name="Mol. Phylogenet. Evol.">
        <title>Genome-scale phylogeny and comparative genomics of the fungal order Sordariales.</title>
        <authorList>
            <person name="Hensen N."/>
            <person name="Bonometti L."/>
            <person name="Westerberg I."/>
            <person name="Brannstrom I.O."/>
            <person name="Guillou S."/>
            <person name="Cros-Aarteil S."/>
            <person name="Calhoun S."/>
            <person name="Haridas S."/>
            <person name="Kuo A."/>
            <person name="Mondo S."/>
            <person name="Pangilinan J."/>
            <person name="Riley R."/>
            <person name="LaButti K."/>
            <person name="Andreopoulos B."/>
            <person name="Lipzen A."/>
            <person name="Chen C."/>
            <person name="Yan M."/>
            <person name="Daum C."/>
            <person name="Ng V."/>
            <person name="Clum A."/>
            <person name="Steindorff A."/>
            <person name="Ohm R.A."/>
            <person name="Martin F."/>
            <person name="Silar P."/>
            <person name="Natvig D.O."/>
            <person name="Lalanne C."/>
            <person name="Gautier V."/>
            <person name="Ament-Velasquez S.L."/>
            <person name="Kruys A."/>
            <person name="Hutchinson M.I."/>
            <person name="Powell A.J."/>
            <person name="Barry K."/>
            <person name="Miller A.N."/>
            <person name="Grigoriev I.V."/>
            <person name="Debuchy R."/>
            <person name="Gladieux P."/>
            <person name="Hiltunen Thoren M."/>
            <person name="Johannesson H."/>
        </authorList>
    </citation>
    <scope>NUCLEOTIDE SEQUENCE</scope>
    <source>
        <strain evidence="2">FGSC 1904</strain>
    </source>
</reference>
<dbReference type="AlphaFoldDB" id="A0AAE0UCW6"/>
<dbReference type="PANTHER" id="PTHR33112">
    <property type="entry name" value="DOMAIN PROTEIN, PUTATIVE-RELATED"/>
    <property type="match status" value="1"/>
</dbReference>
<dbReference type="Pfam" id="PF06985">
    <property type="entry name" value="HET"/>
    <property type="match status" value="1"/>
</dbReference>
<dbReference type="InterPro" id="IPR010730">
    <property type="entry name" value="HET"/>
</dbReference>
<dbReference type="PANTHER" id="PTHR33112:SF10">
    <property type="entry name" value="TOL"/>
    <property type="match status" value="1"/>
</dbReference>
<dbReference type="Proteomes" id="UP001281003">
    <property type="component" value="Unassembled WGS sequence"/>
</dbReference>
<protein>
    <submittedName>
        <fullName evidence="2">Heterokaryon incompatibility protein-domain-containing protein</fullName>
    </submittedName>
</protein>
<sequence length="178" mass="19678">MDYTGPDTIAQIASWLRKCLDYHPKCSMMLSSKRLSRSPLNPSRYRSKLPTRILAVGVTGSSHVKLVETTTEPPGTPYVALSHCWGPPGKQPLTTTLDTLNEYVSSGISFARLPRTFADAVHITRELGIRYLWIDCLCIIQDSLSDWEAESECMGSIYEGAELTLGAAYARDSSEGLF</sequence>
<reference evidence="2" key="2">
    <citation type="submission" date="2023-07" db="EMBL/GenBank/DDBJ databases">
        <authorList>
            <consortium name="Lawrence Berkeley National Laboratory"/>
            <person name="Haridas S."/>
            <person name="Hensen N."/>
            <person name="Bonometti L."/>
            <person name="Westerberg I."/>
            <person name="Brannstrom I.O."/>
            <person name="Guillou S."/>
            <person name="Cros-Aarteil S."/>
            <person name="Calhoun S."/>
            <person name="Kuo A."/>
            <person name="Mondo S."/>
            <person name="Pangilinan J."/>
            <person name="Riley R."/>
            <person name="LaButti K."/>
            <person name="Andreopoulos B."/>
            <person name="Lipzen A."/>
            <person name="Chen C."/>
            <person name="Yanf M."/>
            <person name="Daum C."/>
            <person name="Ng V."/>
            <person name="Clum A."/>
            <person name="Steindorff A."/>
            <person name="Ohm R."/>
            <person name="Martin F."/>
            <person name="Silar P."/>
            <person name="Natvig D."/>
            <person name="Lalanne C."/>
            <person name="Gautier V."/>
            <person name="Ament-velasquez S.L."/>
            <person name="Kruys A."/>
            <person name="Hutchinson M.I."/>
            <person name="Powell A.J."/>
            <person name="Barry K."/>
            <person name="Miller A.N."/>
            <person name="Grigoriev I.V."/>
            <person name="Debuchy R."/>
            <person name="Gladieux P."/>
            <person name="Thoren M.H."/>
            <person name="Johannesson H."/>
        </authorList>
    </citation>
    <scope>NUCLEOTIDE SEQUENCE</scope>
    <source>
        <strain evidence="2">FGSC 1904</strain>
    </source>
</reference>
<gene>
    <name evidence="2" type="ORF">B0T20DRAFT_350430</name>
</gene>
<evidence type="ECO:0000259" key="1">
    <source>
        <dbReference type="Pfam" id="PF06985"/>
    </source>
</evidence>
<feature type="domain" description="Heterokaryon incompatibility" evidence="1">
    <location>
        <begin position="78"/>
        <end position="177"/>
    </location>
</feature>
<name>A0AAE0UCW6_SORBR</name>